<feature type="transmembrane region" description="Helical" evidence="1">
    <location>
        <begin position="41"/>
        <end position="65"/>
    </location>
</feature>
<dbReference type="Proteomes" id="UP001597173">
    <property type="component" value="Unassembled WGS sequence"/>
</dbReference>
<keyword evidence="1" id="KW-0812">Transmembrane</keyword>
<sequence length="552" mass="61043">MPNRFLKFWVSLSTIGLLLGAVFFSASLTPSLVPRTYITQGVLSGVCFAVGYGFGVFLWHLWVYLELPPPVGRLWRGLKLAAAVICAIMVGVALWRAAEWQNSIRSLMELPPLETGHPTKLGLIALLTFIGVIVLTRLFGFAWSLVARLSQRFATRRIANVIGGLVAIALFWSAVEGVLFRWALHTADSSLRALDQLIEPDTPQPGDPNRTGSAASLVSWENLGRRGREFVANGPRRDEIAAFSGREAKDPVRVYVGLGAGQTAEERADLALKELIRTGGFTRKTLLVIMPTGTGWVDPEGVNSVEFLTDGDIASVAIQYSYLSSWLSLLVEPNYGSDAARALFRAVYDHWTKLPRNARPKLYLYGLSLGALSSEQSTELFEVIGDPYQGALWVGPPYQSRVWSKFTAGRNQGTPAWLPRFGDGSYVRFTSQRNALSQATAPWGPMRIVYLQYASDPVTFFDEGAYRRPPAWMVGPRGPDVSPEFSWYPAVTFLQLGLDMAMATTTPMGYGHVYAGEHYIDGWIAVLGLEDVWTPAEIDKLKDRFRANRPLE</sequence>
<dbReference type="Pfam" id="PF15420">
    <property type="entry name" value="Abhydrolase_9_N"/>
    <property type="match status" value="1"/>
</dbReference>
<feature type="transmembrane region" description="Helical" evidence="1">
    <location>
        <begin position="77"/>
        <end position="98"/>
    </location>
</feature>
<dbReference type="Pfam" id="PF10081">
    <property type="entry name" value="Abhydrolase_9"/>
    <property type="match status" value="1"/>
</dbReference>
<protein>
    <submittedName>
        <fullName evidence="4">Alpha/beta hydrolase</fullName>
    </submittedName>
</protein>
<dbReference type="InterPro" id="IPR027788">
    <property type="entry name" value="Alpha/beta-hydrolase_N_dom"/>
</dbReference>
<dbReference type="GO" id="GO:0016787">
    <property type="term" value="F:hydrolase activity"/>
    <property type="evidence" value="ECO:0007669"/>
    <property type="project" value="UniProtKB-KW"/>
</dbReference>
<gene>
    <name evidence="4" type="ORF">ACFQ33_17135</name>
</gene>
<keyword evidence="1" id="KW-0472">Membrane</keyword>
<dbReference type="InterPro" id="IPR012037">
    <property type="entry name" value="Alpha/beta-hydrolase_fam"/>
</dbReference>
<dbReference type="InterPro" id="IPR027787">
    <property type="entry name" value="Alpha/beta-hydrolase_catalytic"/>
</dbReference>
<feature type="domain" description="Alpha/beta-hydrolase catalytic" evidence="2">
    <location>
        <begin position="252"/>
        <end position="541"/>
    </location>
</feature>
<dbReference type="EMBL" id="JBHTNF010000012">
    <property type="protein sequence ID" value="MFD1329616.1"/>
    <property type="molecule type" value="Genomic_DNA"/>
</dbReference>
<accession>A0ABW3Z087</accession>
<keyword evidence="5" id="KW-1185">Reference proteome</keyword>
<comment type="caution">
    <text evidence="4">The sequence shown here is derived from an EMBL/GenBank/DDBJ whole genome shotgun (WGS) entry which is preliminary data.</text>
</comment>
<feature type="transmembrane region" description="Helical" evidence="1">
    <location>
        <begin position="158"/>
        <end position="184"/>
    </location>
</feature>
<keyword evidence="1" id="KW-1133">Transmembrane helix</keyword>
<reference evidence="5" key="1">
    <citation type="journal article" date="2019" name="Int. J. Syst. Evol. Microbiol.">
        <title>The Global Catalogue of Microorganisms (GCM) 10K type strain sequencing project: providing services to taxonomists for standard genome sequencing and annotation.</title>
        <authorList>
            <consortium name="The Broad Institute Genomics Platform"/>
            <consortium name="The Broad Institute Genome Sequencing Center for Infectious Disease"/>
            <person name="Wu L."/>
            <person name="Ma J."/>
        </authorList>
    </citation>
    <scope>NUCLEOTIDE SEQUENCE [LARGE SCALE GENOMIC DNA]</scope>
    <source>
        <strain evidence="5">CCUG 55609</strain>
    </source>
</reference>
<dbReference type="RefSeq" id="WP_374840778.1">
    <property type="nucleotide sequence ID" value="NZ_JBHEEW010000016.1"/>
</dbReference>
<feature type="domain" description="Alpha/beta-hydrolase N-terminal" evidence="3">
    <location>
        <begin position="28"/>
        <end position="235"/>
    </location>
</feature>
<evidence type="ECO:0000259" key="2">
    <source>
        <dbReference type="Pfam" id="PF10081"/>
    </source>
</evidence>
<proteinExistence type="predicted"/>
<name>A0ABW3Z087_MYCRA</name>
<evidence type="ECO:0000259" key="3">
    <source>
        <dbReference type="Pfam" id="PF15420"/>
    </source>
</evidence>
<organism evidence="4 5">
    <name type="scientific">Mycoplana ramosa</name>
    <name type="common">Mycoplana bullata</name>
    <dbReference type="NCBI Taxonomy" id="40837"/>
    <lineage>
        <taxon>Bacteria</taxon>
        <taxon>Pseudomonadati</taxon>
        <taxon>Pseudomonadota</taxon>
        <taxon>Alphaproteobacteria</taxon>
        <taxon>Hyphomicrobiales</taxon>
        <taxon>Rhizobiaceae</taxon>
        <taxon>Mycoplana</taxon>
    </lineage>
</organism>
<dbReference type="PIRSF" id="PIRSF007542">
    <property type="entry name" value="UCP007542"/>
    <property type="match status" value="1"/>
</dbReference>
<evidence type="ECO:0000313" key="4">
    <source>
        <dbReference type="EMBL" id="MFD1329616.1"/>
    </source>
</evidence>
<keyword evidence="4" id="KW-0378">Hydrolase</keyword>
<evidence type="ECO:0000256" key="1">
    <source>
        <dbReference type="SAM" id="Phobius"/>
    </source>
</evidence>
<evidence type="ECO:0000313" key="5">
    <source>
        <dbReference type="Proteomes" id="UP001597173"/>
    </source>
</evidence>
<feature type="transmembrane region" description="Helical" evidence="1">
    <location>
        <begin position="121"/>
        <end position="146"/>
    </location>
</feature>